<dbReference type="GO" id="GO:0046872">
    <property type="term" value="F:metal ion binding"/>
    <property type="evidence" value="ECO:0007669"/>
    <property type="project" value="InterPro"/>
</dbReference>
<dbReference type="CDD" id="cd08177">
    <property type="entry name" value="MAR"/>
    <property type="match status" value="1"/>
</dbReference>
<dbReference type="EMBL" id="ML996093">
    <property type="protein sequence ID" value="KAF2148484.1"/>
    <property type="molecule type" value="Genomic_DNA"/>
</dbReference>
<evidence type="ECO:0000313" key="6">
    <source>
        <dbReference type="Proteomes" id="UP000799439"/>
    </source>
</evidence>
<dbReference type="Gene3D" id="3.40.50.1970">
    <property type="match status" value="1"/>
</dbReference>
<dbReference type="Pfam" id="PF00465">
    <property type="entry name" value="Fe-ADH"/>
    <property type="match status" value="1"/>
</dbReference>
<protein>
    <submittedName>
        <fullName evidence="5">Dehydroquinate synthase-like protein</fullName>
    </submittedName>
</protein>
<dbReference type="InterPro" id="IPR034786">
    <property type="entry name" value="MAR"/>
</dbReference>
<dbReference type="InterPro" id="IPR001670">
    <property type="entry name" value="ADH_Fe/GldA"/>
</dbReference>
<dbReference type="PANTHER" id="PTHR11496">
    <property type="entry name" value="ALCOHOL DEHYDROGENASE"/>
    <property type="match status" value="1"/>
</dbReference>
<dbReference type="AlphaFoldDB" id="A0A9P4MG13"/>
<feature type="domain" description="Fe-containing alcohol dehydrogenase-like C-terminal" evidence="4">
    <location>
        <begin position="179"/>
        <end position="330"/>
    </location>
</feature>
<gene>
    <name evidence="5" type="ORF">K461DRAFT_329990</name>
</gene>
<comment type="caution">
    <text evidence="5">The sequence shown here is derived from an EMBL/GenBank/DDBJ whole genome shotgun (WGS) entry which is preliminary data.</text>
</comment>
<evidence type="ECO:0000259" key="3">
    <source>
        <dbReference type="Pfam" id="PF00465"/>
    </source>
</evidence>
<proteinExistence type="predicted"/>
<dbReference type="Gene3D" id="1.20.1090.10">
    <property type="entry name" value="Dehydroquinate synthase-like - alpha domain"/>
    <property type="match status" value="1"/>
</dbReference>
<dbReference type="InterPro" id="IPR056798">
    <property type="entry name" value="ADH_Fe_C"/>
</dbReference>
<dbReference type="GO" id="GO:0004022">
    <property type="term" value="F:alcohol dehydrogenase (NAD+) activity"/>
    <property type="evidence" value="ECO:0007669"/>
    <property type="project" value="TreeGrafter"/>
</dbReference>
<reference evidence="5" key="1">
    <citation type="journal article" date="2020" name="Stud. Mycol.">
        <title>101 Dothideomycetes genomes: a test case for predicting lifestyles and emergence of pathogens.</title>
        <authorList>
            <person name="Haridas S."/>
            <person name="Albert R."/>
            <person name="Binder M."/>
            <person name="Bloem J."/>
            <person name="Labutti K."/>
            <person name="Salamov A."/>
            <person name="Andreopoulos B."/>
            <person name="Baker S."/>
            <person name="Barry K."/>
            <person name="Bills G."/>
            <person name="Bluhm B."/>
            <person name="Cannon C."/>
            <person name="Castanera R."/>
            <person name="Culley D."/>
            <person name="Daum C."/>
            <person name="Ezra D."/>
            <person name="Gonzalez J."/>
            <person name="Henrissat B."/>
            <person name="Kuo A."/>
            <person name="Liang C."/>
            <person name="Lipzen A."/>
            <person name="Lutzoni F."/>
            <person name="Magnuson J."/>
            <person name="Mondo S."/>
            <person name="Nolan M."/>
            <person name="Ohm R."/>
            <person name="Pangilinan J."/>
            <person name="Park H.-J."/>
            <person name="Ramirez L."/>
            <person name="Alfaro M."/>
            <person name="Sun H."/>
            <person name="Tritt A."/>
            <person name="Yoshinaga Y."/>
            <person name="Zwiers L.-H."/>
            <person name="Turgeon B."/>
            <person name="Goodwin S."/>
            <person name="Spatafora J."/>
            <person name="Crous P."/>
            <person name="Grigoriev I."/>
        </authorList>
    </citation>
    <scope>NUCLEOTIDE SEQUENCE</scope>
    <source>
        <strain evidence="5">CBS 260.36</strain>
    </source>
</reference>
<evidence type="ECO:0000256" key="1">
    <source>
        <dbReference type="ARBA" id="ARBA00023002"/>
    </source>
</evidence>
<feature type="domain" description="Alcohol dehydrogenase iron-type/glycerol dehydrogenase GldA" evidence="3">
    <location>
        <begin position="12"/>
        <end position="152"/>
    </location>
</feature>
<evidence type="ECO:0000313" key="5">
    <source>
        <dbReference type="EMBL" id="KAF2148484.1"/>
    </source>
</evidence>
<organism evidence="5 6">
    <name type="scientific">Myriangium duriaei CBS 260.36</name>
    <dbReference type="NCBI Taxonomy" id="1168546"/>
    <lineage>
        <taxon>Eukaryota</taxon>
        <taxon>Fungi</taxon>
        <taxon>Dikarya</taxon>
        <taxon>Ascomycota</taxon>
        <taxon>Pezizomycotina</taxon>
        <taxon>Dothideomycetes</taxon>
        <taxon>Dothideomycetidae</taxon>
        <taxon>Myriangiales</taxon>
        <taxon>Myriangiaceae</taxon>
        <taxon>Myriangium</taxon>
    </lineage>
</organism>
<dbReference type="OrthoDB" id="3360544at2759"/>
<name>A0A9P4MG13_9PEZI</name>
<accession>A0A9P4MG13</accession>
<keyword evidence="6" id="KW-1185">Reference proteome</keyword>
<sequence>MENFEYKSASCRTIFGNGTINKLPDILEQQDLSCPLLLSTAQQVDQLNQLKNILGGKIAGTYSKAVMHTPRETTIEAVAIAKDLKADCVVSIGGGSTIGLGKTISFRTGLPHICIPTTYAGSDQTPILGETEDGLKVTISDPKILPGIVIYDADLILSLPSEMSATSGLNAIAHARAPLEGIKSLVSSLPDIVADPSSRSARSLSFYGSWLCGICLGNVGMALHHKLCHTLGGSFNLPHAETHAIVLPHALAYTAPMIPEIMKKLGSVFPEGAAIDGLNALQRRLRVKKALKDYGLREEDIDTAVTITLSKPYWNPRKVQKDALKEVIRRCWAGEDAREDL</sequence>
<dbReference type="InterPro" id="IPR039697">
    <property type="entry name" value="Alcohol_dehydrogenase_Fe"/>
</dbReference>
<keyword evidence="1" id="KW-0560">Oxidoreductase</keyword>
<dbReference type="GO" id="GO:0005739">
    <property type="term" value="C:mitochondrion"/>
    <property type="evidence" value="ECO:0007669"/>
    <property type="project" value="TreeGrafter"/>
</dbReference>
<dbReference type="Proteomes" id="UP000799439">
    <property type="component" value="Unassembled WGS sequence"/>
</dbReference>
<evidence type="ECO:0000256" key="2">
    <source>
        <dbReference type="ARBA" id="ARBA00023027"/>
    </source>
</evidence>
<dbReference type="GO" id="GO:0018506">
    <property type="term" value="F:maleylacetate reductase activity"/>
    <property type="evidence" value="ECO:0007669"/>
    <property type="project" value="InterPro"/>
</dbReference>
<dbReference type="SUPFAM" id="SSF56796">
    <property type="entry name" value="Dehydroquinate synthase-like"/>
    <property type="match status" value="1"/>
</dbReference>
<keyword evidence="2" id="KW-0520">NAD</keyword>
<dbReference type="Pfam" id="PF25137">
    <property type="entry name" value="ADH_Fe_C"/>
    <property type="match status" value="1"/>
</dbReference>
<dbReference type="PANTHER" id="PTHR11496:SF105">
    <property type="entry name" value="REDUCTASE, PUTATIVE (AFU_ORTHOLOGUE AFUA_6G07090)-RELATED"/>
    <property type="match status" value="1"/>
</dbReference>
<evidence type="ECO:0000259" key="4">
    <source>
        <dbReference type="Pfam" id="PF25137"/>
    </source>
</evidence>